<feature type="domain" description="ENPP1-3/EXOG-like endonuclease/phosphodiesterase" evidence="12">
    <location>
        <begin position="39"/>
        <end position="237"/>
    </location>
</feature>
<dbReference type="RefSeq" id="WP_206572145.1">
    <property type="nucleotide sequence ID" value="NZ_JAFKCV010000001.1"/>
</dbReference>
<keyword evidence="6 10" id="KW-0378">Hydrolase</keyword>
<dbReference type="InterPro" id="IPR020821">
    <property type="entry name" value="ENPP1-3/EXOG-like_nuc-like"/>
</dbReference>
<dbReference type="EC" id="3.1.30.-" evidence="10"/>
<dbReference type="GO" id="GO:0046872">
    <property type="term" value="F:metal ion binding"/>
    <property type="evidence" value="ECO:0007669"/>
    <property type="project" value="UniProtKB-KW"/>
</dbReference>
<dbReference type="AlphaFoldDB" id="A0A939DJZ8"/>
<evidence type="ECO:0000259" key="13">
    <source>
        <dbReference type="SMART" id="SM00892"/>
    </source>
</evidence>
<comment type="similarity">
    <text evidence="2 10">Belongs to the DNA/RNA non-specific endonuclease family.</text>
</comment>
<dbReference type="InterPro" id="IPR044925">
    <property type="entry name" value="His-Me_finger_sf"/>
</dbReference>
<dbReference type="GO" id="GO:0003676">
    <property type="term" value="F:nucleic acid binding"/>
    <property type="evidence" value="ECO:0007669"/>
    <property type="project" value="InterPro"/>
</dbReference>
<feature type="chain" id="PRO_5037878335" description="Endonuclease" evidence="11">
    <location>
        <begin position="22"/>
        <end position="255"/>
    </location>
</feature>
<keyword evidence="5 10" id="KW-0255">Endonuclease</keyword>
<feature type="signal peptide" evidence="11">
    <location>
        <begin position="1"/>
        <end position="21"/>
    </location>
</feature>
<evidence type="ECO:0000256" key="4">
    <source>
        <dbReference type="ARBA" id="ARBA00022723"/>
    </source>
</evidence>
<comment type="caution">
    <text evidence="14">The sequence shown here is derived from an EMBL/GenBank/DDBJ whole genome shotgun (WGS) entry which is preliminary data.</text>
</comment>
<feature type="domain" description="DNA/RNA non-specific endonuclease/pyrophosphatase/phosphodiesterase" evidence="13">
    <location>
        <begin position="38"/>
        <end position="237"/>
    </location>
</feature>
<dbReference type="PANTHER" id="PTHR13966">
    <property type="entry name" value="ENDONUCLEASE RELATED"/>
    <property type="match status" value="1"/>
</dbReference>
<keyword evidence="15" id="KW-1185">Reference proteome</keyword>
<dbReference type="CDD" id="cd00091">
    <property type="entry name" value="NUC"/>
    <property type="match status" value="1"/>
</dbReference>
<evidence type="ECO:0000256" key="2">
    <source>
        <dbReference type="ARBA" id="ARBA00010052"/>
    </source>
</evidence>
<comment type="cofactor">
    <cofactor evidence="1 10">
        <name>Mg(2+)</name>
        <dbReference type="ChEBI" id="CHEBI:18420"/>
    </cofactor>
</comment>
<accession>A0A939DJZ8</accession>
<keyword evidence="3 10" id="KW-0540">Nuclease</keyword>
<dbReference type="GO" id="GO:0016787">
    <property type="term" value="F:hydrolase activity"/>
    <property type="evidence" value="ECO:0007669"/>
    <property type="project" value="UniProtKB-KW"/>
</dbReference>
<dbReference type="SUPFAM" id="SSF54060">
    <property type="entry name" value="His-Me finger endonucleases"/>
    <property type="match status" value="1"/>
</dbReference>
<gene>
    <name evidence="14" type="ORF">J0A66_02300</name>
</gene>
<name>A0A939DJZ8_9ALTE</name>
<feature type="binding site" evidence="9">
    <location>
        <position position="134"/>
    </location>
    <ligand>
        <name>Mg(2+)</name>
        <dbReference type="ChEBI" id="CHEBI:18420"/>
        <note>catalytic</note>
    </ligand>
</feature>
<evidence type="ECO:0000313" key="15">
    <source>
        <dbReference type="Proteomes" id="UP000664654"/>
    </source>
</evidence>
<evidence type="ECO:0000256" key="6">
    <source>
        <dbReference type="ARBA" id="ARBA00022801"/>
    </source>
</evidence>
<evidence type="ECO:0000256" key="7">
    <source>
        <dbReference type="ARBA" id="ARBA00022842"/>
    </source>
</evidence>
<sequence length="255" mass="27881">MKLPIKLFALFGLFASSSLLAEHCLYQCPAGKAGQVLQRSIYTLHNNPQTKLADWVAYKVTASTIDGPSRRRYWKADPDLAPEHTLETGDYKDAHAVLGTDRGHQVPLASFSNTPDWAQTNYLSNITPQSSALNQGPWVRLESAVRDLARTGQDVYVVSGPLYESFFGELPGADEEHSVPSGYFKVVMTNPVQGLQASAFVLHQNASRQDSFCYAQVTVDEVETRSGLNLLPTLPPELEAAVEGQLGSLSRLLGC</sequence>
<dbReference type="Pfam" id="PF01223">
    <property type="entry name" value="Endonuclease_NS"/>
    <property type="match status" value="1"/>
</dbReference>
<evidence type="ECO:0000256" key="3">
    <source>
        <dbReference type="ARBA" id="ARBA00022722"/>
    </source>
</evidence>
<evidence type="ECO:0000256" key="8">
    <source>
        <dbReference type="PIRSR" id="PIRSR640255-1"/>
    </source>
</evidence>
<dbReference type="InterPro" id="IPR001604">
    <property type="entry name" value="Endo_G_ENPP1-like_dom"/>
</dbReference>
<feature type="active site" description="Proton acceptor" evidence="8">
    <location>
        <position position="104"/>
    </location>
</feature>
<reference evidence="14" key="1">
    <citation type="submission" date="2021-03" db="EMBL/GenBank/DDBJ databases">
        <title>novel species isolated from a fishpond in China.</title>
        <authorList>
            <person name="Lu H."/>
            <person name="Cai Z."/>
        </authorList>
    </citation>
    <scope>NUCLEOTIDE SEQUENCE</scope>
    <source>
        <strain evidence="14">JCM 30855</strain>
    </source>
</reference>
<keyword evidence="7" id="KW-0460">Magnesium</keyword>
<evidence type="ECO:0000256" key="1">
    <source>
        <dbReference type="ARBA" id="ARBA00001946"/>
    </source>
</evidence>
<dbReference type="SMART" id="SM00477">
    <property type="entry name" value="NUC"/>
    <property type="match status" value="1"/>
</dbReference>
<dbReference type="InterPro" id="IPR018524">
    <property type="entry name" value="DNA/RNA_endonuclease_AS"/>
</dbReference>
<dbReference type="EMBL" id="JAFKCV010000001">
    <property type="protein sequence ID" value="MBN7824047.1"/>
    <property type="molecule type" value="Genomic_DNA"/>
</dbReference>
<dbReference type="Proteomes" id="UP000664654">
    <property type="component" value="Unassembled WGS sequence"/>
</dbReference>
<evidence type="ECO:0000256" key="5">
    <source>
        <dbReference type="ARBA" id="ARBA00022759"/>
    </source>
</evidence>
<dbReference type="GO" id="GO:0004519">
    <property type="term" value="F:endonuclease activity"/>
    <property type="evidence" value="ECO:0007669"/>
    <property type="project" value="UniProtKB-UniRule"/>
</dbReference>
<dbReference type="PANTHER" id="PTHR13966:SF5">
    <property type="entry name" value="ENDONUCLEASE G, MITOCHONDRIAL"/>
    <property type="match status" value="1"/>
</dbReference>
<proteinExistence type="inferred from homology"/>
<evidence type="ECO:0000256" key="11">
    <source>
        <dbReference type="SAM" id="SignalP"/>
    </source>
</evidence>
<dbReference type="InterPro" id="IPR044929">
    <property type="entry name" value="DNA/RNA_non-sp_Endonuclease_sf"/>
</dbReference>
<keyword evidence="11" id="KW-0732">Signal</keyword>
<evidence type="ECO:0000256" key="10">
    <source>
        <dbReference type="RuleBase" id="RU366055"/>
    </source>
</evidence>
<evidence type="ECO:0000256" key="9">
    <source>
        <dbReference type="PIRSR" id="PIRSR640255-2"/>
    </source>
</evidence>
<dbReference type="InterPro" id="IPR040255">
    <property type="entry name" value="Non-specific_endonuclease"/>
</dbReference>
<dbReference type="SMART" id="SM00892">
    <property type="entry name" value="Endonuclease_NS"/>
    <property type="match status" value="1"/>
</dbReference>
<dbReference type="PROSITE" id="PS01070">
    <property type="entry name" value="NUCLEASE_NON_SPEC"/>
    <property type="match status" value="1"/>
</dbReference>
<protein>
    <recommendedName>
        <fullName evidence="10">Endonuclease</fullName>
        <ecNumber evidence="10">3.1.30.-</ecNumber>
    </recommendedName>
</protein>
<keyword evidence="4 9" id="KW-0479">Metal-binding</keyword>
<evidence type="ECO:0000313" key="14">
    <source>
        <dbReference type="EMBL" id="MBN7824047.1"/>
    </source>
</evidence>
<evidence type="ECO:0000259" key="12">
    <source>
        <dbReference type="SMART" id="SM00477"/>
    </source>
</evidence>
<dbReference type="Gene3D" id="3.40.570.10">
    <property type="entry name" value="Extracellular Endonuclease, subunit A"/>
    <property type="match status" value="1"/>
</dbReference>
<organism evidence="14 15">
    <name type="scientific">Bowmanella dokdonensis</name>
    <dbReference type="NCBI Taxonomy" id="751969"/>
    <lineage>
        <taxon>Bacteria</taxon>
        <taxon>Pseudomonadati</taxon>
        <taxon>Pseudomonadota</taxon>
        <taxon>Gammaproteobacteria</taxon>
        <taxon>Alteromonadales</taxon>
        <taxon>Alteromonadaceae</taxon>
        <taxon>Bowmanella</taxon>
    </lineage>
</organism>